<keyword evidence="4 6" id="KW-1133">Transmembrane helix</keyword>
<dbReference type="Pfam" id="PF01943">
    <property type="entry name" value="Polysacc_synt"/>
    <property type="match status" value="1"/>
</dbReference>
<feature type="transmembrane region" description="Helical" evidence="6">
    <location>
        <begin position="18"/>
        <end position="37"/>
    </location>
</feature>
<feature type="transmembrane region" description="Helical" evidence="6">
    <location>
        <begin position="100"/>
        <end position="123"/>
    </location>
</feature>
<dbReference type="Proteomes" id="UP000478892">
    <property type="component" value="Unassembled WGS sequence"/>
</dbReference>
<name>A0A6L6WLA1_9RHOB</name>
<keyword evidence="5 6" id="KW-0472">Membrane</keyword>
<evidence type="ECO:0000256" key="3">
    <source>
        <dbReference type="ARBA" id="ARBA00022692"/>
    </source>
</evidence>
<keyword evidence="2" id="KW-1003">Cell membrane</keyword>
<evidence type="ECO:0000313" key="8">
    <source>
        <dbReference type="Proteomes" id="UP000478892"/>
    </source>
</evidence>
<feature type="transmembrane region" description="Helical" evidence="6">
    <location>
        <begin position="75"/>
        <end position="94"/>
    </location>
</feature>
<dbReference type="GO" id="GO:0005886">
    <property type="term" value="C:plasma membrane"/>
    <property type="evidence" value="ECO:0007669"/>
    <property type="project" value="UniProtKB-SubCell"/>
</dbReference>
<keyword evidence="8" id="KW-1185">Reference proteome</keyword>
<dbReference type="EMBL" id="WQLV01000010">
    <property type="protein sequence ID" value="MVO17385.1"/>
    <property type="molecule type" value="Genomic_DNA"/>
</dbReference>
<accession>A0A6L6WLA1</accession>
<dbReference type="AlphaFoldDB" id="A0A6L6WLA1"/>
<feature type="transmembrane region" description="Helical" evidence="6">
    <location>
        <begin position="135"/>
        <end position="153"/>
    </location>
</feature>
<dbReference type="InterPro" id="IPR050833">
    <property type="entry name" value="Poly_Biosynth_Transport"/>
</dbReference>
<reference evidence="7 8" key="1">
    <citation type="submission" date="2019-12" db="EMBL/GenBank/DDBJ databases">
        <authorList>
            <person name="Zhang Y.-J."/>
        </authorList>
    </citation>
    <scope>NUCLEOTIDE SEQUENCE [LARGE SCALE GENOMIC DNA]</scope>
    <source>
        <strain evidence="7 8">CY05</strain>
    </source>
</reference>
<evidence type="ECO:0000313" key="7">
    <source>
        <dbReference type="EMBL" id="MVO17385.1"/>
    </source>
</evidence>
<evidence type="ECO:0000256" key="4">
    <source>
        <dbReference type="ARBA" id="ARBA00022989"/>
    </source>
</evidence>
<feature type="transmembrane region" description="Helical" evidence="6">
    <location>
        <begin position="287"/>
        <end position="306"/>
    </location>
</feature>
<protein>
    <submittedName>
        <fullName evidence="7">Oligosaccharide flippase family protein</fullName>
    </submittedName>
</protein>
<evidence type="ECO:0000256" key="2">
    <source>
        <dbReference type="ARBA" id="ARBA00022475"/>
    </source>
</evidence>
<comment type="caution">
    <text evidence="7">The sequence shown here is derived from an EMBL/GenBank/DDBJ whole genome shotgun (WGS) entry which is preliminary data.</text>
</comment>
<organism evidence="7 8">
    <name type="scientific">Parasedimentitalea huanghaiensis</name>
    <dbReference type="NCBI Taxonomy" id="2682100"/>
    <lineage>
        <taxon>Bacteria</taxon>
        <taxon>Pseudomonadati</taxon>
        <taxon>Pseudomonadota</taxon>
        <taxon>Alphaproteobacteria</taxon>
        <taxon>Rhodobacterales</taxon>
        <taxon>Paracoccaceae</taxon>
        <taxon>Parasedimentitalea</taxon>
    </lineage>
</organism>
<keyword evidence="3 6" id="KW-0812">Transmembrane</keyword>
<evidence type="ECO:0000256" key="1">
    <source>
        <dbReference type="ARBA" id="ARBA00004651"/>
    </source>
</evidence>
<proteinExistence type="predicted"/>
<dbReference type="PANTHER" id="PTHR30250:SF11">
    <property type="entry name" value="O-ANTIGEN TRANSPORTER-RELATED"/>
    <property type="match status" value="1"/>
</dbReference>
<gene>
    <name evidence="7" type="ORF">GO984_16340</name>
</gene>
<dbReference type="InterPro" id="IPR002797">
    <property type="entry name" value="Polysacc_synth"/>
</dbReference>
<evidence type="ECO:0000256" key="5">
    <source>
        <dbReference type="ARBA" id="ARBA00023136"/>
    </source>
</evidence>
<dbReference type="PANTHER" id="PTHR30250">
    <property type="entry name" value="PST FAMILY PREDICTED COLANIC ACID TRANSPORTER"/>
    <property type="match status" value="1"/>
</dbReference>
<feature type="transmembrane region" description="Helical" evidence="6">
    <location>
        <begin position="159"/>
        <end position="186"/>
    </location>
</feature>
<sequence length="427" mass="46070">MTYVFVVFLARFMSVDDFGYIGAVFSASLLLSVFASFGQQQALVRYIPALRNDQNTSGIHAFVAQSLKVVTISNLVMWACLCIGLFAASAANLVDNVSVLALGLLIVPLTAFVDFLAYLVRAHKGVLLAVMPKDILWRLISLAILAVVFFSNGRQDLPLTFVFGVLVAVLALIIVTTALLAPTLYGTPTIYQILKRQTGEFDRSEWSKSNIPFSVTSVASVVFASVDVVIVAILLGPGIAGLYFAANRIAQAPGFFQQSYNVVSGPIFAEHAATGDHDALAVAAQNATAFTFIPTIVTCAILAFFAEPILSLFGPDFVAVRPTLFVLLATALANVFFGQSDLLLTMCKLEKSAMKISLWSTILGVIFIVTGAILADELGAAIGTFVSVVIRKVWFWRVATQQLNIWCDVISTVETVFKKERNSGRAN</sequence>
<feature type="transmembrane region" description="Helical" evidence="6">
    <location>
        <begin position="357"/>
        <end position="390"/>
    </location>
</feature>
<feature type="transmembrane region" description="Helical" evidence="6">
    <location>
        <begin position="213"/>
        <end position="235"/>
    </location>
</feature>
<evidence type="ECO:0000256" key="6">
    <source>
        <dbReference type="SAM" id="Phobius"/>
    </source>
</evidence>
<comment type="subcellular location">
    <subcellularLocation>
        <location evidence="1">Cell membrane</location>
        <topology evidence="1">Multi-pass membrane protein</topology>
    </subcellularLocation>
</comment>
<feature type="transmembrane region" description="Helical" evidence="6">
    <location>
        <begin position="318"/>
        <end position="337"/>
    </location>
</feature>